<sequence>MSHPDPTCPQTPLLDAIATPADVKALPERLLPQLAQEIRDRMVAVVSKTGGHLAPSLGVVELTLALCRVFDFPADKLIWDVGHQAYAWKMVTGRNARMETLRRFGGVRGFPFPGESPYDAAVGGHAGVALATALGFAAARDVRGGREHVIAVVGDASLTNGVSLEALNAVRHTTDRLILVVNDNGMSISRNVGALARLFARRLTGLRYNRIRAAAEAAGHRLRLNRLKAFYRGFKAIVKSVLLRNRSGIFEDLGFRYFGPIDGHDVPALCDALRAAAENAGPVVLHIATVKGKGYPPAERNPAKWHGVGPWAADAKPAACAAVRSWSEAFGAALCARAARAPAIEAITAAMRDGTGLADFFRRFPAQAHDVGICEEYAVAFAAGLAAAGRRPVVALYSTFAQRAVDNLMHDVCLPNLPVVLCLDRAGVVGPDGPTHHGLYDLAMLRALPNLEIRVPATRPALEAALDAALSRPGPTVIRYPRGYVHEGPAPRLPGASPDAPLILALGHTVFWAEPVAKALGLALEPVESVKPLPDFVRGLGARPLITLEDAAAVGGFGSAVAEVHRGPLLILGWPDRFVPQGSEPELRAACGLDAAGLRMRIAAFVGGLPGGRHG</sequence>
<evidence type="ECO:0000256" key="6">
    <source>
        <dbReference type="ARBA" id="ARBA00022842"/>
    </source>
</evidence>
<dbReference type="Gene3D" id="3.40.50.920">
    <property type="match status" value="1"/>
</dbReference>
<comment type="similarity">
    <text evidence="2 10">Belongs to the transketolase family. DXPS subfamily.</text>
</comment>
<feature type="binding site" evidence="10">
    <location>
        <position position="184"/>
    </location>
    <ligand>
        <name>thiamine diphosphate</name>
        <dbReference type="ChEBI" id="CHEBI:58937"/>
    </ligand>
</feature>
<feature type="domain" description="Transketolase-like pyrimidine-binding" evidence="11">
    <location>
        <begin position="324"/>
        <end position="487"/>
    </location>
</feature>
<dbReference type="InterPro" id="IPR020826">
    <property type="entry name" value="Transketolase_BS"/>
</dbReference>
<comment type="cofactor">
    <cofactor evidence="10">
        <name>thiamine diphosphate</name>
        <dbReference type="ChEBI" id="CHEBI:58937"/>
    </cofactor>
    <text evidence="10">Binds 1 thiamine pyrophosphate per subunit.</text>
</comment>
<evidence type="ECO:0000256" key="8">
    <source>
        <dbReference type="ARBA" id="ARBA00023052"/>
    </source>
</evidence>
<dbReference type="EMBL" id="DVOR01000176">
    <property type="protein sequence ID" value="HIV09550.1"/>
    <property type="molecule type" value="Genomic_DNA"/>
</dbReference>
<dbReference type="GO" id="GO:0030976">
    <property type="term" value="F:thiamine pyrophosphate binding"/>
    <property type="evidence" value="ECO:0007669"/>
    <property type="project" value="UniProtKB-UniRule"/>
</dbReference>
<evidence type="ECO:0000256" key="9">
    <source>
        <dbReference type="ARBA" id="ARBA00023229"/>
    </source>
</evidence>
<feature type="binding site" evidence="10">
    <location>
        <position position="184"/>
    </location>
    <ligand>
        <name>Mg(2+)</name>
        <dbReference type="ChEBI" id="CHEBI:18420"/>
    </ligand>
</feature>
<reference evidence="12" key="2">
    <citation type="journal article" date="2021" name="PeerJ">
        <title>Extensive microbial diversity within the chicken gut microbiome revealed by metagenomics and culture.</title>
        <authorList>
            <person name="Gilroy R."/>
            <person name="Ravi A."/>
            <person name="Getino M."/>
            <person name="Pursley I."/>
            <person name="Horton D.L."/>
            <person name="Alikhan N.F."/>
            <person name="Baker D."/>
            <person name="Gharbi K."/>
            <person name="Hall N."/>
            <person name="Watson M."/>
            <person name="Adriaenssens E.M."/>
            <person name="Foster-Nyarko E."/>
            <person name="Jarju S."/>
            <person name="Secka A."/>
            <person name="Antonio M."/>
            <person name="Oren A."/>
            <person name="Chaudhuri R.R."/>
            <person name="La Ragione R."/>
            <person name="Hildebrand F."/>
            <person name="Pallen M.J."/>
        </authorList>
    </citation>
    <scope>NUCLEOTIDE SEQUENCE</scope>
    <source>
        <strain evidence="12">35461</strain>
    </source>
</reference>
<dbReference type="CDD" id="cd02007">
    <property type="entry name" value="TPP_DXS"/>
    <property type="match status" value="1"/>
</dbReference>
<dbReference type="CDD" id="cd07033">
    <property type="entry name" value="TPP_PYR_DXS_TK_like"/>
    <property type="match status" value="1"/>
</dbReference>
<dbReference type="SUPFAM" id="SSF52922">
    <property type="entry name" value="TK C-terminal domain-like"/>
    <property type="match status" value="1"/>
</dbReference>
<dbReference type="AlphaFoldDB" id="A0A9D1T2L3"/>
<feature type="binding site" evidence="10">
    <location>
        <begin position="124"/>
        <end position="126"/>
    </location>
    <ligand>
        <name>thiamine diphosphate</name>
        <dbReference type="ChEBI" id="CHEBI:58937"/>
    </ligand>
</feature>
<feature type="binding site" evidence="10">
    <location>
        <position position="155"/>
    </location>
    <ligand>
        <name>Mg(2+)</name>
        <dbReference type="ChEBI" id="CHEBI:18420"/>
    </ligand>
</feature>
<evidence type="ECO:0000256" key="4">
    <source>
        <dbReference type="ARBA" id="ARBA00022679"/>
    </source>
</evidence>
<dbReference type="HAMAP" id="MF_00315">
    <property type="entry name" value="DXP_synth"/>
    <property type="match status" value="1"/>
</dbReference>
<organism evidence="12 13">
    <name type="scientific">Candidatus Spyradenecus faecavium</name>
    <dbReference type="NCBI Taxonomy" id="2840947"/>
    <lineage>
        <taxon>Bacteria</taxon>
        <taxon>Pseudomonadati</taxon>
        <taxon>Lentisphaerota</taxon>
        <taxon>Lentisphaeria</taxon>
        <taxon>Lentisphaerales</taxon>
        <taxon>Lentisphaeraceae</taxon>
        <taxon>Lentisphaeraceae incertae sedis</taxon>
        <taxon>Candidatus Spyradenecus</taxon>
    </lineage>
</organism>
<comment type="cofactor">
    <cofactor evidence="10">
        <name>Mg(2+)</name>
        <dbReference type="ChEBI" id="CHEBI:18420"/>
    </cofactor>
    <text evidence="10">Binds 1 Mg(2+) ion per subunit.</text>
</comment>
<evidence type="ECO:0000256" key="10">
    <source>
        <dbReference type="HAMAP-Rule" id="MF_00315"/>
    </source>
</evidence>
<dbReference type="InterPro" id="IPR029061">
    <property type="entry name" value="THDP-binding"/>
</dbReference>
<keyword evidence="5 10" id="KW-0479">Metal-binding</keyword>
<keyword evidence="7 10" id="KW-0784">Thiamine biosynthesis</keyword>
<dbReference type="Pfam" id="PF02779">
    <property type="entry name" value="Transket_pyr"/>
    <property type="match status" value="1"/>
</dbReference>
<dbReference type="NCBIfam" id="NF003933">
    <property type="entry name" value="PRK05444.2-2"/>
    <property type="match status" value="1"/>
</dbReference>
<comment type="catalytic activity">
    <reaction evidence="10">
        <text>D-glyceraldehyde 3-phosphate + pyruvate + H(+) = 1-deoxy-D-xylulose 5-phosphate + CO2</text>
        <dbReference type="Rhea" id="RHEA:12605"/>
        <dbReference type="ChEBI" id="CHEBI:15361"/>
        <dbReference type="ChEBI" id="CHEBI:15378"/>
        <dbReference type="ChEBI" id="CHEBI:16526"/>
        <dbReference type="ChEBI" id="CHEBI:57792"/>
        <dbReference type="ChEBI" id="CHEBI:59776"/>
        <dbReference type="EC" id="2.2.1.7"/>
    </reaction>
</comment>
<dbReference type="InterPro" id="IPR009014">
    <property type="entry name" value="Transketo_C/PFOR_II"/>
</dbReference>
<dbReference type="PANTHER" id="PTHR43322">
    <property type="entry name" value="1-D-DEOXYXYLULOSE 5-PHOSPHATE SYNTHASE-RELATED"/>
    <property type="match status" value="1"/>
</dbReference>
<comment type="subunit">
    <text evidence="3 10">Homodimer.</text>
</comment>
<dbReference type="InterPro" id="IPR005475">
    <property type="entry name" value="Transketolase-like_Pyr-bd"/>
</dbReference>
<evidence type="ECO:0000256" key="7">
    <source>
        <dbReference type="ARBA" id="ARBA00022977"/>
    </source>
</evidence>
<gene>
    <name evidence="10" type="primary">dxs</name>
    <name evidence="12" type="ORF">IAC79_05505</name>
</gene>
<keyword evidence="9 10" id="KW-0414">Isoprene biosynthesis</keyword>
<comment type="pathway">
    <text evidence="1 10">Metabolic intermediate biosynthesis; 1-deoxy-D-xylulose 5-phosphate biosynthesis; 1-deoxy-D-xylulose 5-phosphate from D-glyceraldehyde 3-phosphate and pyruvate: step 1/1.</text>
</comment>
<dbReference type="SMART" id="SM00861">
    <property type="entry name" value="Transket_pyr"/>
    <property type="match status" value="1"/>
</dbReference>
<feature type="binding site" evidence="10">
    <location>
        <position position="295"/>
    </location>
    <ligand>
        <name>thiamine diphosphate</name>
        <dbReference type="ChEBI" id="CHEBI:58937"/>
    </ligand>
</feature>
<dbReference type="InterPro" id="IPR005477">
    <property type="entry name" value="Dxylulose-5-P_synthase"/>
</dbReference>
<dbReference type="GO" id="GO:0019288">
    <property type="term" value="P:isopentenyl diphosphate biosynthetic process, methylerythritol 4-phosphate pathway"/>
    <property type="evidence" value="ECO:0007669"/>
    <property type="project" value="TreeGrafter"/>
</dbReference>
<dbReference type="GO" id="GO:0005829">
    <property type="term" value="C:cytosol"/>
    <property type="evidence" value="ECO:0007669"/>
    <property type="project" value="TreeGrafter"/>
</dbReference>
<comment type="function">
    <text evidence="10">Catalyzes the acyloin condensation reaction between C atoms 2 and 3 of pyruvate and glyceraldehyde 3-phosphate to yield 1-deoxy-D-xylulose-5-phosphate (DXP).</text>
</comment>
<evidence type="ECO:0000256" key="2">
    <source>
        <dbReference type="ARBA" id="ARBA00011081"/>
    </source>
</evidence>
<feature type="binding site" evidence="10">
    <location>
        <position position="375"/>
    </location>
    <ligand>
        <name>thiamine diphosphate</name>
        <dbReference type="ChEBI" id="CHEBI:58937"/>
    </ligand>
</feature>
<dbReference type="PANTHER" id="PTHR43322:SF5">
    <property type="entry name" value="1-DEOXY-D-XYLULOSE-5-PHOSPHATE SYNTHASE, CHLOROPLASTIC"/>
    <property type="match status" value="1"/>
</dbReference>
<evidence type="ECO:0000256" key="1">
    <source>
        <dbReference type="ARBA" id="ARBA00004980"/>
    </source>
</evidence>
<dbReference type="NCBIfam" id="TIGR00204">
    <property type="entry name" value="dxs"/>
    <property type="match status" value="1"/>
</dbReference>
<dbReference type="EC" id="2.2.1.7" evidence="10"/>
<dbReference type="GO" id="GO:0009228">
    <property type="term" value="P:thiamine biosynthetic process"/>
    <property type="evidence" value="ECO:0007669"/>
    <property type="project" value="UniProtKB-UniRule"/>
</dbReference>
<reference evidence="12" key="1">
    <citation type="submission" date="2020-10" db="EMBL/GenBank/DDBJ databases">
        <authorList>
            <person name="Gilroy R."/>
        </authorList>
    </citation>
    <scope>NUCLEOTIDE SEQUENCE</scope>
    <source>
        <strain evidence="12">35461</strain>
    </source>
</reference>
<protein>
    <recommendedName>
        <fullName evidence="10">1-deoxy-D-xylulose-5-phosphate synthase</fullName>
        <ecNumber evidence="10">2.2.1.7</ecNumber>
    </recommendedName>
    <alternativeName>
        <fullName evidence="10">1-deoxyxylulose-5-phosphate synthase</fullName>
        <shortName evidence="10">DXP synthase</shortName>
        <shortName evidence="10">DXPS</shortName>
    </alternativeName>
</protein>
<dbReference type="Pfam" id="PF13292">
    <property type="entry name" value="DXP_synthase_N"/>
    <property type="match status" value="1"/>
</dbReference>
<dbReference type="GO" id="GO:0008661">
    <property type="term" value="F:1-deoxy-D-xylulose-5-phosphate synthase activity"/>
    <property type="evidence" value="ECO:0007669"/>
    <property type="project" value="UniProtKB-UniRule"/>
</dbReference>
<feature type="binding site" evidence="10">
    <location>
        <begin position="156"/>
        <end position="157"/>
    </location>
    <ligand>
        <name>thiamine diphosphate</name>
        <dbReference type="ChEBI" id="CHEBI:58937"/>
    </ligand>
</feature>
<evidence type="ECO:0000256" key="5">
    <source>
        <dbReference type="ARBA" id="ARBA00022723"/>
    </source>
</evidence>
<keyword evidence="4 10" id="KW-0808">Transferase</keyword>
<keyword evidence="8 10" id="KW-0786">Thiamine pyrophosphate</keyword>
<proteinExistence type="inferred from homology"/>
<keyword evidence="6 10" id="KW-0460">Magnesium</keyword>
<evidence type="ECO:0000313" key="12">
    <source>
        <dbReference type="EMBL" id="HIV09550.1"/>
    </source>
</evidence>
<dbReference type="PROSITE" id="PS00802">
    <property type="entry name" value="TRANSKETOLASE_2"/>
    <property type="match status" value="1"/>
</dbReference>
<feature type="binding site" evidence="10">
    <location>
        <position position="83"/>
    </location>
    <ligand>
        <name>thiamine diphosphate</name>
        <dbReference type="ChEBI" id="CHEBI:58937"/>
    </ligand>
</feature>
<accession>A0A9D1T2L3</accession>
<dbReference type="Proteomes" id="UP000886845">
    <property type="component" value="Unassembled WGS sequence"/>
</dbReference>
<comment type="caution">
    <text evidence="12">The sequence shown here is derived from an EMBL/GenBank/DDBJ whole genome shotgun (WGS) entry which is preliminary data.</text>
</comment>
<evidence type="ECO:0000259" key="11">
    <source>
        <dbReference type="SMART" id="SM00861"/>
    </source>
</evidence>
<dbReference type="SUPFAM" id="SSF52518">
    <property type="entry name" value="Thiamin diphosphate-binding fold (THDP-binding)"/>
    <property type="match status" value="2"/>
</dbReference>
<dbReference type="GO" id="GO:0016114">
    <property type="term" value="P:terpenoid biosynthetic process"/>
    <property type="evidence" value="ECO:0007669"/>
    <property type="project" value="UniProtKB-UniRule"/>
</dbReference>
<evidence type="ECO:0000256" key="3">
    <source>
        <dbReference type="ARBA" id="ARBA00011738"/>
    </source>
</evidence>
<name>A0A9D1T2L3_9BACT</name>
<dbReference type="GO" id="GO:0000287">
    <property type="term" value="F:magnesium ion binding"/>
    <property type="evidence" value="ECO:0007669"/>
    <property type="project" value="UniProtKB-UniRule"/>
</dbReference>
<evidence type="ECO:0000313" key="13">
    <source>
        <dbReference type="Proteomes" id="UP000886845"/>
    </source>
</evidence>
<dbReference type="Gene3D" id="3.40.50.970">
    <property type="match status" value="2"/>
</dbReference>